<feature type="region of interest" description="Disordered" evidence="2">
    <location>
        <begin position="67"/>
        <end position="130"/>
    </location>
</feature>
<reference evidence="4" key="1">
    <citation type="journal article" date="2014" name="Nat. Commun.">
        <title>The emerging biofuel crop Camelina sativa retains a highly undifferentiated hexaploid genome structure.</title>
        <authorList>
            <person name="Kagale S."/>
            <person name="Koh C."/>
            <person name="Nixon J."/>
            <person name="Bollina V."/>
            <person name="Clarke W.E."/>
            <person name="Tuteja R."/>
            <person name="Spillane C."/>
            <person name="Robinson S.J."/>
            <person name="Links M.G."/>
            <person name="Clarke C."/>
            <person name="Higgins E.E."/>
            <person name="Huebert T."/>
            <person name="Sharpe A.G."/>
            <person name="Parkin I.A."/>
        </authorList>
    </citation>
    <scope>NUCLEOTIDE SEQUENCE [LARGE SCALE GENOMIC DNA]</scope>
    <source>
        <strain evidence="4">cv. DH55</strain>
    </source>
</reference>
<dbReference type="InterPro" id="IPR040812">
    <property type="entry name" value="UPF1_1B_dom"/>
</dbReference>
<evidence type="ECO:0000256" key="1">
    <source>
        <dbReference type="PROSITE-ProRule" id="PRU01341"/>
    </source>
</evidence>
<feature type="region of interest" description="C4" evidence="1">
    <location>
        <begin position="230"/>
        <end position="260"/>
    </location>
</feature>
<dbReference type="Pfam" id="PF18141">
    <property type="entry name" value="UPF1_1B_dom"/>
    <property type="match status" value="1"/>
</dbReference>
<evidence type="ECO:0000259" key="3">
    <source>
        <dbReference type="PROSITE" id="PS51997"/>
    </source>
</evidence>
<dbReference type="Pfam" id="PF09416">
    <property type="entry name" value="UPF1_Zn_bind"/>
    <property type="match status" value="1"/>
</dbReference>
<keyword evidence="1" id="KW-0479">Metal-binding</keyword>
<protein>
    <submittedName>
        <fullName evidence="5">Regulator of nonsense transcripts 1 homolog isoform X2</fullName>
    </submittedName>
</protein>
<proteinExistence type="predicted"/>
<keyword evidence="4" id="KW-1185">Reference proteome</keyword>
<feature type="compositionally biased region" description="Low complexity" evidence="2">
    <location>
        <begin position="108"/>
        <end position="117"/>
    </location>
</feature>
<reference evidence="5" key="2">
    <citation type="submission" date="2025-08" db="UniProtKB">
        <authorList>
            <consortium name="RefSeq"/>
        </authorList>
    </citation>
    <scope>IDENTIFICATION</scope>
    <source>
        <tissue evidence="5">Leaf</tissue>
    </source>
</reference>
<dbReference type="GeneID" id="104771987"/>
<evidence type="ECO:0000313" key="4">
    <source>
        <dbReference type="Proteomes" id="UP000694864"/>
    </source>
</evidence>
<name>A0ABM1RFY7_CAMSA</name>
<dbReference type="Gene3D" id="2.40.30.230">
    <property type="match status" value="1"/>
</dbReference>
<dbReference type="Proteomes" id="UP000694864">
    <property type="component" value="Chromosome 20"/>
</dbReference>
<feature type="domain" description="Upf1" evidence="3">
    <location>
        <begin position="160"/>
        <end position="319"/>
    </location>
</feature>
<organism evidence="4 5">
    <name type="scientific">Camelina sativa</name>
    <name type="common">False flax</name>
    <name type="synonym">Myagrum sativum</name>
    <dbReference type="NCBI Taxonomy" id="90675"/>
    <lineage>
        <taxon>Eukaryota</taxon>
        <taxon>Viridiplantae</taxon>
        <taxon>Streptophyta</taxon>
        <taxon>Embryophyta</taxon>
        <taxon>Tracheophyta</taxon>
        <taxon>Spermatophyta</taxon>
        <taxon>Magnoliopsida</taxon>
        <taxon>eudicotyledons</taxon>
        <taxon>Gunneridae</taxon>
        <taxon>Pentapetalae</taxon>
        <taxon>rosids</taxon>
        <taxon>malvids</taxon>
        <taxon>Brassicales</taxon>
        <taxon>Brassicaceae</taxon>
        <taxon>Camelineae</taxon>
        <taxon>Camelina</taxon>
    </lineage>
</organism>
<keyword evidence="1" id="KW-0862">Zinc</keyword>
<dbReference type="PROSITE" id="PS51997">
    <property type="entry name" value="UPF1_CH_RICH"/>
    <property type="match status" value="1"/>
</dbReference>
<feature type="compositionally biased region" description="Gly residues" evidence="2">
    <location>
        <begin position="118"/>
        <end position="128"/>
    </location>
</feature>
<evidence type="ECO:0000313" key="5">
    <source>
        <dbReference type="RefSeq" id="XP_019097925.1"/>
    </source>
</evidence>
<dbReference type="CDD" id="cd21407">
    <property type="entry name" value="1B_UPF1-like"/>
    <property type="match status" value="1"/>
</dbReference>
<gene>
    <name evidence="5" type="primary">LOC104771987</name>
</gene>
<dbReference type="InterPro" id="IPR018999">
    <property type="entry name" value="UPF1_CH/ZBD"/>
</dbReference>
<accession>A0ABM1RFY7</accession>
<comment type="caution">
    <text evidence="1">Lacks conserved residue(s) required for the propagation of feature annotation.</text>
</comment>
<dbReference type="RefSeq" id="XP_019097925.1">
    <property type="nucleotide sequence ID" value="XM_019242380.1"/>
</dbReference>
<keyword evidence="1" id="KW-0863">Zinc-finger</keyword>
<evidence type="ECO:0000256" key="2">
    <source>
        <dbReference type="SAM" id="MobiDB-lite"/>
    </source>
</evidence>
<dbReference type="CDD" id="cd21400">
    <property type="entry name" value="ZBD_UPF1-like"/>
    <property type="match status" value="1"/>
</dbReference>
<sequence>MLRAPSSILHRLQGFQIKKAIEEETSQRARRSFLMDSQQSDLFDTVSQPDTVADAYNFLEFDTQGDSEFDYPEFGSPTAWPTPSDSISIADASDRGGGGAAADHHSEASSPSSLSAGAGNGAKSGRGGVSSSSQVDALAAGIGNLNLEETGDDDGFDYGQNDFTEHACKYCGISNPACVVRCNVASCRKWFCNSRGNTSGSHIVNHLVRAKHKEVCLHRDSPLGETILECYNCGCRNVFLLGFISLKTDSVVVLLCRDPCLNVNALKDMNWDLSQWCPLIDDRCFLPWLVKVPSEQEQLRACQISAQQINKIEELWKTNPDATLEDFEKPGVDDEPQPVQPKYEDAYQEENELRLVPGDELRLRYSGDAAHPAWQSVGHVIKLTAQEEVALELRANQGVPIDVNHGFSVDFVWKSTSFDRMQGAMKNFAVYETSVSGYIYHQLLGHEVEAQMVHNTLPRRFGVPG</sequence>